<proteinExistence type="predicted"/>
<dbReference type="Proteomes" id="UP000248329">
    <property type="component" value="Unassembled WGS sequence"/>
</dbReference>
<organism evidence="1 2">
    <name type="scientific">Candidatus Methanogaster sp</name>
    <dbReference type="NCBI Taxonomy" id="3386292"/>
    <lineage>
        <taxon>Archaea</taxon>
        <taxon>Methanobacteriati</taxon>
        <taxon>Methanobacteriota</taxon>
        <taxon>Stenosarchaea group</taxon>
        <taxon>Methanomicrobia</taxon>
        <taxon>Methanosarcinales</taxon>
        <taxon>ANME-2 cluster</taxon>
        <taxon>Candidatus Methanogasteraceae</taxon>
        <taxon>Candidatus Methanogaster</taxon>
    </lineage>
</organism>
<name>A0AC61L3B9_9EURY</name>
<gene>
    <name evidence="1" type="ORF">C4B59_07675</name>
</gene>
<protein>
    <submittedName>
        <fullName evidence="1">Uncharacterized protein</fullName>
    </submittedName>
</protein>
<evidence type="ECO:0000313" key="1">
    <source>
        <dbReference type="EMBL" id="PXF60854.1"/>
    </source>
</evidence>
<dbReference type="EMBL" id="PQXF01000011">
    <property type="protein sequence ID" value="PXF60854.1"/>
    <property type="molecule type" value="Genomic_DNA"/>
</dbReference>
<evidence type="ECO:0000313" key="2">
    <source>
        <dbReference type="Proteomes" id="UP000248329"/>
    </source>
</evidence>
<sequence length="452" mass="49243">MHLGSRGGMKAQQILCCYNVNIDSVCTVDGAKVAEYLRDYKITDPPESIDLIRDMSDLLALLLVCMRRGTGGEYQLELPAAIGELSSLVKDEPVLRLGGNAGIAADVLSKLGAAVVIPNVASLSRKQADLLAGDAIQIPVYRDRDGDIVLSKPCDAVRDERDSIHHVFDFKKGEEIVLPDQTIRAPCDNRLIATYDPKNIAIYVDPAFEDFSDAHIREMDGVLVAGLHMLQGLYPDRSTYLDRMRRITAQLQGWKSSNPDLLMHFESGDFLNSRIQDYVIASISGIVDSIGMNEQEFLGDDASVSGKDIIEKSVEMIEELGMSRLCVHARDFIVSTFDPAYIDPAAEIDALNAGAAASAVRAERGYVDKDMLPDAARDMVPNGSGVRECSTVQEYFGGMKAGDGVHITLGGYSVCIVPSLWCEHPVTTVGLGDTMTAAVFLRELELTHRNQG</sequence>
<comment type="caution">
    <text evidence="1">The sequence shown here is derived from an EMBL/GenBank/DDBJ whole genome shotgun (WGS) entry which is preliminary data.</text>
</comment>
<accession>A0AC61L3B9</accession>
<reference evidence="1" key="1">
    <citation type="submission" date="2018-01" db="EMBL/GenBank/DDBJ databases">
        <authorList>
            <person name="Krukenberg V."/>
        </authorList>
    </citation>
    <scope>NUCLEOTIDE SEQUENCE</scope>
    <source>
        <strain evidence="1">E20ANME2</strain>
    </source>
</reference>